<feature type="domain" description="Aminoglycoside phosphotransferase" evidence="1">
    <location>
        <begin position="34"/>
        <end position="267"/>
    </location>
</feature>
<dbReference type="InterPro" id="IPR011009">
    <property type="entry name" value="Kinase-like_dom_sf"/>
</dbReference>
<protein>
    <recommendedName>
        <fullName evidence="1">Aminoglycoside phosphotransferase domain-containing protein</fullName>
    </recommendedName>
</protein>
<dbReference type="STRING" id="1817867.A3F83_12380"/>
<accession>A0A1F5YQJ8</accession>
<dbReference type="Pfam" id="PF01636">
    <property type="entry name" value="APH"/>
    <property type="match status" value="1"/>
</dbReference>
<dbReference type="Gene3D" id="3.30.200.20">
    <property type="entry name" value="Phosphorylase Kinase, domain 1"/>
    <property type="match status" value="1"/>
</dbReference>
<evidence type="ECO:0000313" key="3">
    <source>
        <dbReference type="Proteomes" id="UP000179129"/>
    </source>
</evidence>
<proteinExistence type="predicted"/>
<dbReference type="EMBL" id="MFIX01000193">
    <property type="protein sequence ID" value="OGG02172.1"/>
    <property type="molecule type" value="Genomic_DNA"/>
</dbReference>
<sequence length="357" mass="39829">MNEDTSKAPGEIPGPWKDIVVRCLPKAEDAVFLPLYGDASTRAFYRVKRAGRPAVLLVNPAPPANPASGVNENDTYVYIAGLLSEAAPGAPPEIYGYDRAAGLILMEDLGDRHLQTEVLSRGVGSPWTAETYLTLIELLARVQVEAGKKFDPDRSFNPRYAAAFMYEGEGLYFSRFFVGRLCKRDTDRLEAELKELSERAGSLIGQEVLLYRDFQSRNIMLGDNGRLRLLDFQGARSGPPAYDLASLLYDPYLPLPEALRERLVSRYPGVLSAFSAAAAEMFTPQWPLIAAHRLMQVLGAYAKLALVDAKKQYLQYIPRALKDFSSLLRSPEFEPFPLLRETVRELEDKKAYQVIGD</sequence>
<organism evidence="2 3">
    <name type="scientific">Candidatus Glassbacteria bacterium RIFCSPLOWO2_12_FULL_58_11</name>
    <dbReference type="NCBI Taxonomy" id="1817867"/>
    <lineage>
        <taxon>Bacteria</taxon>
        <taxon>Candidatus Glassiibacteriota</taxon>
    </lineage>
</organism>
<dbReference type="InterPro" id="IPR002575">
    <property type="entry name" value="Aminoglycoside_PTrfase"/>
</dbReference>
<reference evidence="2 3" key="1">
    <citation type="journal article" date="2016" name="Nat. Commun.">
        <title>Thousands of microbial genomes shed light on interconnected biogeochemical processes in an aquifer system.</title>
        <authorList>
            <person name="Anantharaman K."/>
            <person name="Brown C.T."/>
            <person name="Hug L.A."/>
            <person name="Sharon I."/>
            <person name="Castelle C.J."/>
            <person name="Probst A.J."/>
            <person name="Thomas B.C."/>
            <person name="Singh A."/>
            <person name="Wilkins M.J."/>
            <person name="Karaoz U."/>
            <person name="Brodie E.L."/>
            <person name="Williams K.H."/>
            <person name="Hubbard S.S."/>
            <person name="Banfield J.F."/>
        </authorList>
    </citation>
    <scope>NUCLEOTIDE SEQUENCE [LARGE SCALE GENOMIC DNA]</scope>
</reference>
<dbReference type="AlphaFoldDB" id="A0A1F5YQJ8"/>
<comment type="caution">
    <text evidence="2">The sequence shown here is derived from an EMBL/GenBank/DDBJ whole genome shotgun (WGS) entry which is preliminary data.</text>
</comment>
<name>A0A1F5YQJ8_9BACT</name>
<dbReference type="Proteomes" id="UP000179129">
    <property type="component" value="Unassembled WGS sequence"/>
</dbReference>
<gene>
    <name evidence="2" type="ORF">A3F83_12380</name>
</gene>
<evidence type="ECO:0000313" key="2">
    <source>
        <dbReference type="EMBL" id="OGG02172.1"/>
    </source>
</evidence>
<evidence type="ECO:0000259" key="1">
    <source>
        <dbReference type="Pfam" id="PF01636"/>
    </source>
</evidence>
<dbReference type="SUPFAM" id="SSF56112">
    <property type="entry name" value="Protein kinase-like (PK-like)"/>
    <property type="match status" value="1"/>
</dbReference>
<dbReference type="Gene3D" id="3.90.1200.10">
    <property type="match status" value="1"/>
</dbReference>